<dbReference type="AlphaFoldDB" id="W1NRE2"/>
<evidence type="ECO:0000313" key="2">
    <source>
        <dbReference type="EMBL" id="ERM99546.1"/>
    </source>
</evidence>
<dbReference type="Proteomes" id="UP000017836">
    <property type="component" value="Unassembled WGS sequence"/>
</dbReference>
<organism evidence="2 3">
    <name type="scientific">Amborella trichopoda</name>
    <dbReference type="NCBI Taxonomy" id="13333"/>
    <lineage>
        <taxon>Eukaryota</taxon>
        <taxon>Viridiplantae</taxon>
        <taxon>Streptophyta</taxon>
        <taxon>Embryophyta</taxon>
        <taxon>Tracheophyta</taxon>
        <taxon>Spermatophyta</taxon>
        <taxon>Magnoliopsida</taxon>
        <taxon>Amborellales</taxon>
        <taxon>Amborellaceae</taxon>
        <taxon>Amborella</taxon>
    </lineage>
</organism>
<name>W1NRE2_AMBTC</name>
<feature type="compositionally biased region" description="Basic residues" evidence="1">
    <location>
        <begin position="10"/>
        <end position="21"/>
    </location>
</feature>
<dbReference type="Gramene" id="ERM99546">
    <property type="protein sequence ID" value="ERM99546"/>
    <property type="gene ID" value="AMTR_s00088p00099280"/>
</dbReference>
<reference evidence="3" key="1">
    <citation type="journal article" date="2013" name="Science">
        <title>The Amborella genome and the evolution of flowering plants.</title>
        <authorList>
            <consortium name="Amborella Genome Project"/>
        </authorList>
    </citation>
    <scope>NUCLEOTIDE SEQUENCE [LARGE SCALE GENOMIC DNA]</scope>
</reference>
<dbReference type="EMBL" id="KI394998">
    <property type="protein sequence ID" value="ERM99546.1"/>
    <property type="molecule type" value="Genomic_DNA"/>
</dbReference>
<evidence type="ECO:0000313" key="3">
    <source>
        <dbReference type="Proteomes" id="UP000017836"/>
    </source>
</evidence>
<evidence type="ECO:0000256" key="1">
    <source>
        <dbReference type="SAM" id="MobiDB-lite"/>
    </source>
</evidence>
<accession>W1NRE2</accession>
<keyword evidence="3" id="KW-1185">Reference proteome</keyword>
<proteinExistence type="predicted"/>
<dbReference type="HOGENOM" id="CLU_1339181_0_0_1"/>
<feature type="region of interest" description="Disordered" evidence="1">
    <location>
        <begin position="1"/>
        <end position="21"/>
    </location>
</feature>
<protein>
    <submittedName>
        <fullName evidence="2">Uncharacterized protein</fullName>
    </submittedName>
</protein>
<sequence>MAHDISITSRKNRRHVMTSRKNRHHVDMTSAFGESKSALGNCGESSQIVRLEIVGSQKLCFRIRGGLVGTIPEAPWSRPPVCQVADPCLTALTPTLARNPSAKAPPLTSKNASEKPFCHQKRCHSSPLECSLFDGAKGKRDFSSNFKGQSSGSLTGVLEPGSPSLNSVSFRFRESSFSSKGHVIREEASDSPVFSQPRVVIAAIF</sequence>
<gene>
    <name evidence="2" type="ORF">AMTR_s00088p00099280</name>
</gene>